<evidence type="ECO:0000313" key="9">
    <source>
        <dbReference type="Proteomes" id="UP001175261"/>
    </source>
</evidence>
<dbReference type="SUPFAM" id="SSF103473">
    <property type="entry name" value="MFS general substrate transporter"/>
    <property type="match status" value="1"/>
</dbReference>
<protein>
    <recommendedName>
        <fullName evidence="7">Solute carrier family 40 member</fullName>
    </recommendedName>
</protein>
<comment type="caution">
    <text evidence="8">The sequence shown here is derived from an EMBL/GenBank/DDBJ whole genome shotgun (WGS) entry which is preliminary data.</text>
</comment>
<keyword evidence="3 7" id="KW-0813">Transport</keyword>
<evidence type="ECO:0000313" key="8">
    <source>
        <dbReference type="EMBL" id="KAK0384140.1"/>
    </source>
</evidence>
<dbReference type="PANTHER" id="PTHR11660:SF57">
    <property type="entry name" value="SOLUTE CARRIER FAMILY 40 MEMBER"/>
    <property type="match status" value="1"/>
</dbReference>
<organism evidence="8 9">
    <name type="scientific">Sarocladium strictum</name>
    <name type="common">Black bundle disease fungus</name>
    <name type="synonym">Acremonium strictum</name>
    <dbReference type="NCBI Taxonomy" id="5046"/>
    <lineage>
        <taxon>Eukaryota</taxon>
        <taxon>Fungi</taxon>
        <taxon>Dikarya</taxon>
        <taxon>Ascomycota</taxon>
        <taxon>Pezizomycotina</taxon>
        <taxon>Sordariomycetes</taxon>
        <taxon>Hypocreomycetidae</taxon>
        <taxon>Hypocreales</taxon>
        <taxon>Sarocladiaceae</taxon>
        <taxon>Sarocladium</taxon>
    </lineage>
</organism>
<sequence>MASESSPGHVVPVDATTPLLSDAERRDSMAEEHASQNSPSNVSPRITRRLYISHFLSTWNSRVFEFGAVLYLATIFPGTLLPMSVYALVRGISAIVFAPAVGQYIDSQNRLKVVRASIVYQRVAVAISCSAFVSFMLDEKLGEKWKPGMLAMVSLLACVEKLCSIMNLVSVEKDWVVVVAGDDQEALKTLNAQMRRIDLMCKLFGPLFIALIDGFSTKIAILVNLGMNLASVVIEYFAIAQVYHDVPGLQSTKRNAGRRAVDSDGPWYRNIPTRARELARTTIADHGFFFHHTAFQASMAGALLYLTVLSFNGQMVTYLLTAGYTSTQVGIARTVSVGFEVLATWAAPWLMGRIGPVRSGLWMSCWQVTALGLGVTVFWKFADSWAVVGATGLVIGTILSRLGLFGFDLCAQVIVQEEVEPENRGAFSSIEAAWQNAFELLSFASTIIFYDPSDFKWPSLISLIAVACAGVLYSSFVRSRRGHLLHLEVLSKLCDSGSWKQRGRDRAMERLLNRSDS</sequence>
<feature type="transmembrane region" description="Helical" evidence="7">
    <location>
        <begin position="361"/>
        <end position="379"/>
    </location>
</feature>
<keyword evidence="9" id="KW-1185">Reference proteome</keyword>
<name>A0AA39L4Y6_SARSR</name>
<comment type="subcellular location">
    <subcellularLocation>
        <location evidence="1 7">Membrane</location>
        <topology evidence="1 7">Multi-pass membrane protein</topology>
    </subcellularLocation>
</comment>
<feature type="transmembrane region" description="Helical" evidence="7">
    <location>
        <begin position="385"/>
        <end position="411"/>
    </location>
</feature>
<proteinExistence type="inferred from homology"/>
<evidence type="ECO:0000256" key="1">
    <source>
        <dbReference type="ARBA" id="ARBA00004141"/>
    </source>
</evidence>
<dbReference type="Pfam" id="PF06963">
    <property type="entry name" value="FPN1"/>
    <property type="match status" value="1"/>
</dbReference>
<evidence type="ECO:0000256" key="3">
    <source>
        <dbReference type="ARBA" id="ARBA00022448"/>
    </source>
</evidence>
<comment type="caution">
    <text evidence="7">Lacks conserved residue(s) required for the propagation of feature annotation.</text>
</comment>
<gene>
    <name evidence="8" type="ORF">NLU13_8229</name>
</gene>
<feature type="transmembrane region" description="Helical" evidence="7">
    <location>
        <begin position="330"/>
        <end position="349"/>
    </location>
</feature>
<dbReference type="InterPro" id="IPR009716">
    <property type="entry name" value="Ferroportin-1"/>
</dbReference>
<dbReference type="CDD" id="cd17480">
    <property type="entry name" value="MFS_SLC40A1_like"/>
    <property type="match status" value="1"/>
</dbReference>
<accession>A0AA39L4Y6</accession>
<dbReference type="Gene3D" id="1.20.1250.20">
    <property type="entry name" value="MFS general substrate transporter like domains"/>
    <property type="match status" value="1"/>
</dbReference>
<feature type="transmembrane region" description="Helical" evidence="7">
    <location>
        <begin position="63"/>
        <end position="81"/>
    </location>
</feature>
<feature type="transmembrane region" description="Helical" evidence="7">
    <location>
        <begin position="203"/>
        <end position="223"/>
    </location>
</feature>
<evidence type="ECO:0000256" key="6">
    <source>
        <dbReference type="ARBA" id="ARBA00023136"/>
    </source>
</evidence>
<evidence type="ECO:0000256" key="5">
    <source>
        <dbReference type="ARBA" id="ARBA00022989"/>
    </source>
</evidence>
<keyword evidence="7" id="KW-0406">Ion transport</keyword>
<dbReference type="EMBL" id="JAPDFR010000008">
    <property type="protein sequence ID" value="KAK0384140.1"/>
    <property type="molecule type" value="Genomic_DNA"/>
</dbReference>
<evidence type="ECO:0000256" key="2">
    <source>
        <dbReference type="ARBA" id="ARBA00006279"/>
    </source>
</evidence>
<feature type="transmembrane region" description="Helical" evidence="7">
    <location>
        <begin position="456"/>
        <end position="476"/>
    </location>
</feature>
<feature type="transmembrane region" description="Helical" evidence="7">
    <location>
        <begin position="302"/>
        <end position="324"/>
    </location>
</feature>
<comment type="function">
    <text evidence="7">May be involved in iron transport and iron homeostasis.</text>
</comment>
<keyword evidence="4 7" id="KW-0812">Transmembrane</keyword>
<evidence type="ECO:0000256" key="7">
    <source>
        <dbReference type="RuleBase" id="RU365065"/>
    </source>
</evidence>
<dbReference type="PANTHER" id="PTHR11660">
    <property type="entry name" value="SOLUTE CARRIER FAMILY 40 MEMBER"/>
    <property type="match status" value="1"/>
</dbReference>
<keyword evidence="6 7" id="KW-0472">Membrane</keyword>
<evidence type="ECO:0000256" key="4">
    <source>
        <dbReference type="ARBA" id="ARBA00022692"/>
    </source>
</evidence>
<dbReference type="GO" id="GO:0016020">
    <property type="term" value="C:membrane"/>
    <property type="evidence" value="ECO:0007669"/>
    <property type="project" value="UniProtKB-SubCell"/>
</dbReference>
<keyword evidence="5 7" id="KW-1133">Transmembrane helix</keyword>
<dbReference type="GO" id="GO:0005381">
    <property type="term" value="F:iron ion transmembrane transporter activity"/>
    <property type="evidence" value="ECO:0007669"/>
    <property type="project" value="UniProtKB-UniRule"/>
</dbReference>
<reference evidence="8" key="1">
    <citation type="submission" date="2022-10" db="EMBL/GenBank/DDBJ databases">
        <title>Determination and structural analysis of whole genome sequence of Sarocladium strictum F4-1.</title>
        <authorList>
            <person name="Hu L."/>
            <person name="Jiang Y."/>
        </authorList>
    </citation>
    <scope>NUCLEOTIDE SEQUENCE</scope>
    <source>
        <strain evidence="8">F4-1</strain>
    </source>
</reference>
<comment type="similarity">
    <text evidence="2 7">Belongs to the ferroportin (FP) (TC 2.A.100) family. SLC40A subfamily.</text>
</comment>
<dbReference type="Proteomes" id="UP001175261">
    <property type="component" value="Unassembled WGS sequence"/>
</dbReference>
<dbReference type="InterPro" id="IPR036259">
    <property type="entry name" value="MFS_trans_sf"/>
</dbReference>
<dbReference type="AlphaFoldDB" id="A0AA39L4Y6"/>